<accession>A0A6A6BQ90</accession>
<dbReference type="RefSeq" id="XP_033401305.1">
    <property type="nucleotide sequence ID" value="XM_033541783.1"/>
</dbReference>
<evidence type="ECO:0000256" key="1">
    <source>
        <dbReference type="SAM" id="MobiDB-lite"/>
    </source>
</evidence>
<reference evidence="2" key="1">
    <citation type="journal article" date="2020" name="Stud. Mycol.">
        <title>101 Dothideomycetes genomes: a test case for predicting lifestyles and emergence of pathogens.</title>
        <authorList>
            <person name="Haridas S."/>
            <person name="Albert R."/>
            <person name="Binder M."/>
            <person name="Bloem J."/>
            <person name="Labutti K."/>
            <person name="Salamov A."/>
            <person name="Andreopoulos B."/>
            <person name="Baker S."/>
            <person name="Barry K."/>
            <person name="Bills G."/>
            <person name="Bluhm B."/>
            <person name="Cannon C."/>
            <person name="Castanera R."/>
            <person name="Culley D."/>
            <person name="Daum C."/>
            <person name="Ezra D."/>
            <person name="Gonzalez J."/>
            <person name="Henrissat B."/>
            <person name="Kuo A."/>
            <person name="Liang C."/>
            <person name="Lipzen A."/>
            <person name="Lutzoni F."/>
            <person name="Magnuson J."/>
            <person name="Mondo S."/>
            <person name="Nolan M."/>
            <person name="Ohm R."/>
            <person name="Pangilinan J."/>
            <person name="Park H.-J."/>
            <person name="Ramirez L."/>
            <person name="Alfaro M."/>
            <person name="Sun H."/>
            <person name="Tritt A."/>
            <person name="Yoshinaga Y."/>
            <person name="Zwiers L.-H."/>
            <person name="Turgeon B."/>
            <person name="Goodwin S."/>
            <person name="Spatafora J."/>
            <person name="Crous P."/>
            <person name="Grigoriev I."/>
        </authorList>
    </citation>
    <scope>NUCLEOTIDE SEQUENCE</scope>
    <source>
        <strain evidence="2">CBS 121167</strain>
    </source>
</reference>
<dbReference type="Proteomes" id="UP000799438">
    <property type="component" value="Unassembled WGS sequence"/>
</dbReference>
<organism evidence="2 3">
    <name type="scientific">Aplosporella prunicola CBS 121167</name>
    <dbReference type="NCBI Taxonomy" id="1176127"/>
    <lineage>
        <taxon>Eukaryota</taxon>
        <taxon>Fungi</taxon>
        <taxon>Dikarya</taxon>
        <taxon>Ascomycota</taxon>
        <taxon>Pezizomycotina</taxon>
        <taxon>Dothideomycetes</taxon>
        <taxon>Dothideomycetes incertae sedis</taxon>
        <taxon>Botryosphaeriales</taxon>
        <taxon>Aplosporellaceae</taxon>
        <taxon>Aplosporella</taxon>
    </lineage>
</organism>
<dbReference type="EMBL" id="ML995477">
    <property type="protein sequence ID" value="KAF2145593.1"/>
    <property type="molecule type" value="Genomic_DNA"/>
</dbReference>
<keyword evidence="3" id="KW-1185">Reference proteome</keyword>
<dbReference type="OrthoDB" id="3833686at2759"/>
<name>A0A6A6BQ90_9PEZI</name>
<evidence type="ECO:0000313" key="3">
    <source>
        <dbReference type="Proteomes" id="UP000799438"/>
    </source>
</evidence>
<feature type="region of interest" description="Disordered" evidence="1">
    <location>
        <begin position="47"/>
        <end position="69"/>
    </location>
</feature>
<gene>
    <name evidence="2" type="ORF">K452DRAFT_295199</name>
</gene>
<evidence type="ECO:0000313" key="2">
    <source>
        <dbReference type="EMBL" id="KAF2145593.1"/>
    </source>
</evidence>
<protein>
    <submittedName>
        <fullName evidence="2">Uncharacterized protein</fullName>
    </submittedName>
</protein>
<dbReference type="AlphaFoldDB" id="A0A6A6BQ90"/>
<sequence>MSSQDDLDLLAALLTNLRNTKATFGEDSNQYQEMKAMVDEHISASAVTLESKDSKPSNAPPQQEQAQPQHFFNLAFRPRMG</sequence>
<dbReference type="GeneID" id="54299280"/>
<feature type="compositionally biased region" description="Low complexity" evidence="1">
    <location>
        <begin position="60"/>
        <end position="69"/>
    </location>
</feature>
<proteinExistence type="predicted"/>